<reference evidence="2 3" key="1">
    <citation type="submission" date="2016-12" db="EMBL/GenBank/DDBJ databases">
        <title>Thioflexothrix psekupsii D3 genome sequencing and assembly.</title>
        <authorList>
            <person name="Fomenkov A."/>
            <person name="Vincze T."/>
            <person name="Grabovich M."/>
            <person name="Anton B.P."/>
            <person name="Dubinina G."/>
            <person name="Orlova M."/>
            <person name="Belousova E."/>
            <person name="Roberts R.J."/>
        </authorList>
    </citation>
    <scope>NUCLEOTIDE SEQUENCE [LARGE SCALE GENOMIC DNA]</scope>
    <source>
        <strain evidence="2">D3</strain>
    </source>
</reference>
<dbReference type="AlphaFoldDB" id="A0A251X9V9"/>
<evidence type="ECO:0000313" key="3">
    <source>
        <dbReference type="Proteomes" id="UP000194798"/>
    </source>
</evidence>
<dbReference type="RefSeq" id="WP_086488084.1">
    <property type="nucleotide sequence ID" value="NZ_MSLT01000012.1"/>
</dbReference>
<dbReference type="InterPro" id="IPR036188">
    <property type="entry name" value="FAD/NAD-bd_sf"/>
</dbReference>
<proteinExistence type="predicted"/>
<dbReference type="Proteomes" id="UP000194798">
    <property type="component" value="Unassembled WGS sequence"/>
</dbReference>
<dbReference type="Pfam" id="PF07992">
    <property type="entry name" value="Pyr_redox_2"/>
    <property type="match status" value="2"/>
</dbReference>
<organism evidence="2 3">
    <name type="scientific">Thioflexithrix psekupsensis</name>
    <dbReference type="NCBI Taxonomy" id="1570016"/>
    <lineage>
        <taxon>Bacteria</taxon>
        <taxon>Pseudomonadati</taxon>
        <taxon>Pseudomonadota</taxon>
        <taxon>Gammaproteobacteria</taxon>
        <taxon>Thiotrichales</taxon>
        <taxon>Thioflexithrix</taxon>
    </lineage>
</organism>
<name>A0A251X9V9_9GAMM</name>
<dbReference type="EMBL" id="MSLT01000012">
    <property type="protein sequence ID" value="OUD14302.1"/>
    <property type="molecule type" value="Genomic_DNA"/>
</dbReference>
<dbReference type="InterPro" id="IPR052541">
    <property type="entry name" value="SQRD"/>
</dbReference>
<sequence length="375" mass="41484">MRRIVILGAGFAGLTAIRQLRKAGCRDSITLVSPQPILHFYPSLIWVPAGLRSEADLNIPLDNFLARHQVHFHQGHVTGLSPDQQRVHTDKGDLSYDQLLIATGGRFIKKLPGIEHVYTPCEGYAPTKAYSDRLAELQSGTLAFGFASNPNEQSAMRGGPIFEFLFGIDTLLRQQGRRDRFKMVFFNPAAEPGKRLGEKAVKHLLAEMGKRGIETHLGHKMKGFSANSVMTEGGNISSDLTLFMPGMTGPVWAEKSGLPLSPGGFFKATEQCQVEGFASIFVAGDAGSYPGPDWLPKQAHIADLQAETAVKNMLATQRGQAADAVFKTELICIVDTLNSGMLVYRDTQRARLLPKLPIFHWLKRAFEWSYLRTYR</sequence>
<gene>
    <name evidence="2" type="ORF">TPSD3_08240</name>
</gene>
<dbReference type="GO" id="GO:0016491">
    <property type="term" value="F:oxidoreductase activity"/>
    <property type="evidence" value="ECO:0007669"/>
    <property type="project" value="InterPro"/>
</dbReference>
<dbReference type="Gene3D" id="3.50.50.100">
    <property type="match status" value="1"/>
</dbReference>
<dbReference type="InterPro" id="IPR023753">
    <property type="entry name" value="FAD/NAD-binding_dom"/>
</dbReference>
<keyword evidence="3" id="KW-1185">Reference proteome</keyword>
<dbReference type="OrthoDB" id="9781621at2"/>
<comment type="caution">
    <text evidence="2">The sequence shown here is derived from an EMBL/GenBank/DDBJ whole genome shotgun (WGS) entry which is preliminary data.</text>
</comment>
<accession>A0A251X9V9</accession>
<dbReference type="SUPFAM" id="SSF51905">
    <property type="entry name" value="FAD/NAD(P)-binding domain"/>
    <property type="match status" value="2"/>
</dbReference>
<feature type="domain" description="FAD/NAD(P)-binding" evidence="1">
    <location>
        <begin position="3"/>
        <end position="119"/>
    </location>
</feature>
<evidence type="ECO:0000313" key="2">
    <source>
        <dbReference type="EMBL" id="OUD14302.1"/>
    </source>
</evidence>
<evidence type="ECO:0000259" key="1">
    <source>
        <dbReference type="Pfam" id="PF07992"/>
    </source>
</evidence>
<feature type="domain" description="FAD/NAD(P)-binding" evidence="1">
    <location>
        <begin position="194"/>
        <end position="302"/>
    </location>
</feature>
<protein>
    <submittedName>
        <fullName evidence="2">Pyridine nucleotide-disulfide oxidoreductase</fullName>
    </submittedName>
</protein>
<dbReference type="PANTHER" id="PTHR43755">
    <property type="match status" value="1"/>
</dbReference>
<dbReference type="PANTHER" id="PTHR43755:SF1">
    <property type="entry name" value="FAD-DEPENDENT PYRIDINE NUCLEOTIDE-DISULPHIDE OXIDOREDUCTASE"/>
    <property type="match status" value="1"/>
</dbReference>